<keyword evidence="1" id="KW-1133">Transmembrane helix</keyword>
<dbReference type="Pfam" id="PF07589">
    <property type="entry name" value="PEP-CTERM"/>
    <property type="match status" value="1"/>
</dbReference>
<dbReference type="NCBIfam" id="TIGR02595">
    <property type="entry name" value="PEP_CTERM"/>
    <property type="match status" value="1"/>
</dbReference>
<proteinExistence type="predicted"/>
<sequence>MKFSLSNVVAYNAIPAIPEPSSYAMLLGGLGLFGFLARRRQKTNSFQM</sequence>
<evidence type="ECO:0000313" key="3">
    <source>
        <dbReference type="EMBL" id="AZP14594.1"/>
    </source>
</evidence>
<keyword evidence="1" id="KW-0812">Transmembrane</keyword>
<name>A0A3S9HR80_9BURK</name>
<accession>A0A3S9HR80</accession>
<feature type="domain" description="Ice-binding protein C-terminal" evidence="2">
    <location>
        <begin position="16"/>
        <end position="40"/>
    </location>
</feature>
<dbReference type="AlphaFoldDB" id="A0A3S9HR80"/>
<evidence type="ECO:0000313" key="4">
    <source>
        <dbReference type="Proteomes" id="UP000275663"/>
    </source>
</evidence>
<evidence type="ECO:0000259" key="2">
    <source>
        <dbReference type="Pfam" id="PF07589"/>
    </source>
</evidence>
<keyword evidence="1" id="KW-0472">Membrane</keyword>
<dbReference type="Proteomes" id="UP000275663">
    <property type="component" value="Chromosome"/>
</dbReference>
<reference evidence="3 4" key="1">
    <citation type="journal article" date="2011" name="Int. J. Syst. Evol. Microbiol.">
        <title>Description of Undibacterium oligocarboniphilum sp. nov., isolated from purified water, and Undibacterium pigrum strain CCUG 49012 as the type strain of Undibacterium parvum sp. nov., and emended descriptions of the genus Undibacterium and the species Undibacterium pigrum.</title>
        <authorList>
            <person name="Eder W."/>
            <person name="Wanner G."/>
            <person name="Ludwig W."/>
            <person name="Busse H.J."/>
            <person name="Ziemke-Kageler F."/>
            <person name="Lang E."/>
        </authorList>
    </citation>
    <scope>NUCLEOTIDE SEQUENCE [LARGE SCALE GENOMIC DNA]</scope>
    <source>
        <strain evidence="3 4">DSM 23061</strain>
    </source>
</reference>
<evidence type="ECO:0000256" key="1">
    <source>
        <dbReference type="SAM" id="Phobius"/>
    </source>
</evidence>
<feature type="transmembrane region" description="Helical" evidence="1">
    <location>
        <begin position="20"/>
        <end position="38"/>
    </location>
</feature>
<dbReference type="KEGG" id="upv:EJN92_14880"/>
<keyword evidence="4" id="KW-1185">Reference proteome</keyword>
<gene>
    <name evidence="3" type="ORF">EJN92_14880</name>
</gene>
<organism evidence="3 4">
    <name type="scientific">Undibacterium parvum</name>
    <dbReference type="NCBI Taxonomy" id="401471"/>
    <lineage>
        <taxon>Bacteria</taxon>
        <taxon>Pseudomonadati</taxon>
        <taxon>Pseudomonadota</taxon>
        <taxon>Betaproteobacteria</taxon>
        <taxon>Burkholderiales</taxon>
        <taxon>Oxalobacteraceae</taxon>
        <taxon>Undibacterium</taxon>
    </lineage>
</organism>
<protein>
    <submittedName>
        <fullName evidence="3">PEP-CTERM sorting domain-containing protein</fullName>
    </submittedName>
</protein>
<dbReference type="InterPro" id="IPR013424">
    <property type="entry name" value="Ice-binding_C"/>
</dbReference>
<dbReference type="EMBL" id="CP034464">
    <property type="protein sequence ID" value="AZP14594.1"/>
    <property type="molecule type" value="Genomic_DNA"/>
</dbReference>